<proteinExistence type="predicted"/>
<protein>
    <submittedName>
        <fullName evidence="2">Uncharacterized protein LOC101492226</fullName>
    </submittedName>
</protein>
<gene>
    <name evidence="2" type="primary">LOC101492226</name>
</gene>
<dbReference type="PANTHER" id="PTHR35358">
    <property type="entry name" value="OS06G0711100 PROTEIN"/>
    <property type="match status" value="1"/>
</dbReference>
<dbReference type="Proteomes" id="UP000087171">
    <property type="component" value="Chromosome Ca5"/>
</dbReference>
<dbReference type="OrthoDB" id="1096033at2759"/>
<dbReference type="PANTHER" id="PTHR35358:SF10">
    <property type="entry name" value="PLANT PHOSPHOLIPASE-LIKE PROTEIN"/>
    <property type="match status" value="1"/>
</dbReference>
<dbReference type="AlphaFoldDB" id="A0A1S3E7S5"/>
<reference evidence="2" key="2">
    <citation type="submission" date="2025-08" db="UniProtKB">
        <authorList>
            <consortium name="RefSeq"/>
        </authorList>
    </citation>
    <scope>IDENTIFICATION</scope>
    <source>
        <tissue evidence="2">Etiolated seedlings</tissue>
    </source>
</reference>
<dbReference type="Pfam" id="PF05278">
    <property type="entry name" value="PEARLI-4"/>
    <property type="match status" value="1"/>
</dbReference>
<keyword evidence="1" id="KW-1185">Reference proteome</keyword>
<evidence type="ECO:0000313" key="2">
    <source>
        <dbReference type="RefSeq" id="XP_012571877.1"/>
    </source>
</evidence>
<reference evidence="1" key="1">
    <citation type="journal article" date="2013" name="Nat. Biotechnol.">
        <title>Draft genome sequence of chickpea (Cicer arietinum) provides a resource for trait improvement.</title>
        <authorList>
            <person name="Varshney R.K."/>
            <person name="Song C."/>
            <person name="Saxena R.K."/>
            <person name="Azam S."/>
            <person name="Yu S."/>
            <person name="Sharpe A.G."/>
            <person name="Cannon S."/>
            <person name="Baek J."/>
            <person name="Rosen B.D."/>
            <person name="Tar'an B."/>
            <person name="Millan T."/>
            <person name="Zhang X."/>
            <person name="Ramsay L.D."/>
            <person name="Iwata A."/>
            <person name="Wang Y."/>
            <person name="Nelson W."/>
            <person name="Farmer A.D."/>
            <person name="Gaur P.M."/>
            <person name="Soderlund C."/>
            <person name="Penmetsa R.V."/>
            <person name="Xu C."/>
            <person name="Bharti A.K."/>
            <person name="He W."/>
            <person name="Winter P."/>
            <person name="Zhao S."/>
            <person name="Hane J.K."/>
            <person name="Carrasquilla-Garcia N."/>
            <person name="Condie J.A."/>
            <person name="Upadhyaya H.D."/>
            <person name="Luo M.C."/>
            <person name="Thudi M."/>
            <person name="Gowda C.L."/>
            <person name="Singh N.P."/>
            <person name="Lichtenzveig J."/>
            <person name="Gali K.K."/>
            <person name="Rubio J."/>
            <person name="Nadarajan N."/>
            <person name="Dolezel J."/>
            <person name="Bansal K.C."/>
            <person name="Xu X."/>
            <person name="Edwards D."/>
            <person name="Zhang G."/>
            <person name="Kahl G."/>
            <person name="Gil J."/>
            <person name="Singh K.B."/>
            <person name="Datta S.K."/>
            <person name="Jackson S.A."/>
            <person name="Wang J."/>
            <person name="Cook D.R."/>
        </authorList>
    </citation>
    <scope>NUCLEOTIDE SEQUENCE [LARGE SCALE GENOMIC DNA]</scope>
    <source>
        <strain evidence="1">cv. CDC Frontier</strain>
    </source>
</reference>
<organism evidence="1 2">
    <name type="scientific">Cicer arietinum</name>
    <name type="common">Chickpea</name>
    <name type="synonym">Garbanzo</name>
    <dbReference type="NCBI Taxonomy" id="3827"/>
    <lineage>
        <taxon>Eukaryota</taxon>
        <taxon>Viridiplantae</taxon>
        <taxon>Streptophyta</taxon>
        <taxon>Embryophyta</taxon>
        <taxon>Tracheophyta</taxon>
        <taxon>Spermatophyta</taxon>
        <taxon>Magnoliopsida</taxon>
        <taxon>eudicotyledons</taxon>
        <taxon>Gunneridae</taxon>
        <taxon>Pentapetalae</taxon>
        <taxon>rosids</taxon>
        <taxon>fabids</taxon>
        <taxon>Fabales</taxon>
        <taxon>Fabaceae</taxon>
        <taxon>Papilionoideae</taxon>
        <taxon>50 kb inversion clade</taxon>
        <taxon>NPAAA clade</taxon>
        <taxon>Hologalegina</taxon>
        <taxon>IRL clade</taxon>
        <taxon>Cicereae</taxon>
        <taxon>Cicer</taxon>
    </lineage>
</organism>
<evidence type="ECO:0000313" key="1">
    <source>
        <dbReference type="Proteomes" id="UP000087171"/>
    </source>
</evidence>
<dbReference type="RefSeq" id="XP_012571877.1">
    <property type="nucleotide sequence ID" value="XM_012716423.2"/>
</dbReference>
<sequence length="138" mass="16021">MVTMVGDEDDEVDFVWPKDTCGYRVKPEFMPVLRKIIGKHGNIVKNCPALTVKYRSMLERICEIISELEKKDGTKIREGTLRCKIGVVNEIKNMEVEVEWFHTRLAEILEARTKFQQFGMKKDKTDNNRKTIEIAKSA</sequence>
<dbReference type="InterPro" id="IPR007942">
    <property type="entry name" value="PLipase-like"/>
</dbReference>
<name>A0A1S3E7S5_CICAR</name>
<accession>A0A1S3E7S5</accession>